<dbReference type="FunFam" id="3.40.50.970:FF:000007">
    <property type="entry name" value="Acetolactate synthase"/>
    <property type="match status" value="1"/>
</dbReference>
<dbReference type="SUPFAM" id="SSF52467">
    <property type="entry name" value="DHS-like NAD/FAD-binding domain"/>
    <property type="match status" value="1"/>
</dbReference>
<dbReference type="Gene3D" id="3.40.50.1220">
    <property type="entry name" value="TPP-binding domain"/>
    <property type="match status" value="1"/>
</dbReference>
<name>A0A7X2TMX9_9FIRM</name>
<dbReference type="InterPro" id="IPR012846">
    <property type="entry name" value="Acetolactate_synth_lsu"/>
</dbReference>
<evidence type="ECO:0000256" key="6">
    <source>
        <dbReference type="ARBA" id="ARBA00023052"/>
    </source>
</evidence>
<dbReference type="Pfam" id="PF02776">
    <property type="entry name" value="TPP_enzyme_N"/>
    <property type="match status" value="1"/>
</dbReference>
<comment type="similarity">
    <text evidence="3 9">Belongs to the TPP enzyme family.</text>
</comment>
<comment type="catalytic activity">
    <reaction evidence="8 9">
        <text>2 pyruvate + H(+) = (2S)-2-acetolactate + CO2</text>
        <dbReference type="Rhea" id="RHEA:25249"/>
        <dbReference type="ChEBI" id="CHEBI:15361"/>
        <dbReference type="ChEBI" id="CHEBI:15378"/>
        <dbReference type="ChEBI" id="CHEBI:16526"/>
        <dbReference type="ChEBI" id="CHEBI:58476"/>
        <dbReference type="EC" id="2.2.1.6"/>
    </reaction>
</comment>
<dbReference type="EC" id="2.2.1.6" evidence="4 9"/>
<keyword evidence="9" id="KW-0479">Metal-binding</keyword>
<dbReference type="AlphaFoldDB" id="A0A7X2TMX9"/>
<dbReference type="GO" id="GO:0005948">
    <property type="term" value="C:acetolactate synthase complex"/>
    <property type="evidence" value="ECO:0007669"/>
    <property type="project" value="TreeGrafter"/>
</dbReference>
<dbReference type="GO" id="GO:0009099">
    <property type="term" value="P:L-valine biosynthetic process"/>
    <property type="evidence" value="ECO:0007669"/>
    <property type="project" value="UniProtKB-UniPathway"/>
</dbReference>
<dbReference type="UniPathway" id="UPA00049">
    <property type="reaction ID" value="UER00059"/>
</dbReference>
<feature type="domain" description="Thiamine pyrophosphate enzyme N-terminal TPP-binding" evidence="12">
    <location>
        <begin position="1"/>
        <end position="116"/>
    </location>
</feature>
<dbReference type="Pfam" id="PF02775">
    <property type="entry name" value="TPP_enzyme_C"/>
    <property type="match status" value="1"/>
</dbReference>
<dbReference type="InterPro" id="IPR012000">
    <property type="entry name" value="Thiamin_PyroP_enz_cen_dom"/>
</dbReference>
<dbReference type="InterPro" id="IPR029061">
    <property type="entry name" value="THDP-binding"/>
</dbReference>
<organism evidence="13 14">
    <name type="scientific">Bilifractor porci</name>
    <dbReference type="NCBI Taxonomy" id="2606636"/>
    <lineage>
        <taxon>Bacteria</taxon>
        <taxon>Bacillati</taxon>
        <taxon>Bacillota</taxon>
        <taxon>Clostridia</taxon>
        <taxon>Lachnospirales</taxon>
        <taxon>Lachnospiraceae</taxon>
        <taxon>Bilifractor</taxon>
    </lineage>
</organism>
<sequence>MTGAQALVNGLRDQGVSVCFGYPGVAIAPFYDCLAQQTEIRHILVRTEQSAGHAASGYARMTGKPGVCITTSGPGATNLMTALATAYADSVPLIAITGQVSSQLLGHDVFQEVDTTGTAEAFVKYSYLVKNAADIPRIIKEAFYIANSGRKGPVLIDVPVDIQKSSFKEYEPGEINLRGYKPYTKGNSVQIAKILKLLDKAKHPLICVGGGVILGDAISEVRQFAEKTNIPVVSTMMGIGVMPKNHPLYFGMLGSNGKPYANRAVLKSDVMVIVGARVADRAITTPNNVEKNTTIIHIDIDTAEIGKNMGFTIPLVGDAKYIFGEMLEKSEVGNHRGWIEELQEIKKSCVDPRVFHDEYVNPCRFVQILSDKMDDNAVYVADVGQNQMWSADNYITKRGRFLTTGGQGTMGYSIPAAIGAKLSDENRQVVAVCGDGGFQMSMMELGTMRQHHVPIKIVIIQNNYLGLVREYQHKTYHDRYMAVSLEGSPDYEKIAEAYGMPYYYLEKNEDIEKTVDEFLAEKGAALMVCRVYELDQVKG</sequence>
<keyword evidence="5 9" id="KW-0028">Amino-acid biosynthesis</keyword>
<dbReference type="PANTHER" id="PTHR18968:SF13">
    <property type="entry name" value="ACETOLACTATE SYNTHASE CATALYTIC SUBUNIT, MITOCHONDRIAL"/>
    <property type="match status" value="1"/>
</dbReference>
<dbReference type="InterPro" id="IPR012001">
    <property type="entry name" value="Thiamin_PyroP_enz_TPP-bd_dom"/>
</dbReference>
<evidence type="ECO:0000259" key="10">
    <source>
        <dbReference type="Pfam" id="PF00205"/>
    </source>
</evidence>
<feature type="domain" description="Thiamine pyrophosphate enzyme central" evidence="10">
    <location>
        <begin position="191"/>
        <end position="321"/>
    </location>
</feature>
<evidence type="ECO:0000256" key="4">
    <source>
        <dbReference type="ARBA" id="ARBA00013145"/>
    </source>
</evidence>
<comment type="caution">
    <text evidence="13">The sequence shown here is derived from an EMBL/GenBank/DDBJ whole genome shotgun (WGS) entry which is preliminary data.</text>
</comment>
<evidence type="ECO:0000256" key="1">
    <source>
        <dbReference type="ARBA" id="ARBA00004974"/>
    </source>
</evidence>
<feature type="domain" description="Thiamine pyrophosphate enzyme TPP-binding" evidence="11">
    <location>
        <begin position="382"/>
        <end position="528"/>
    </location>
</feature>
<evidence type="ECO:0000313" key="14">
    <source>
        <dbReference type="Proteomes" id="UP000466864"/>
    </source>
</evidence>
<gene>
    <name evidence="13" type="primary">ilvB</name>
    <name evidence="13" type="ORF">FYJ60_01105</name>
</gene>
<keyword evidence="9" id="KW-0460">Magnesium</keyword>
<dbReference type="Proteomes" id="UP000466864">
    <property type="component" value="Unassembled WGS sequence"/>
</dbReference>
<dbReference type="GO" id="GO:0030976">
    <property type="term" value="F:thiamine pyrophosphate binding"/>
    <property type="evidence" value="ECO:0007669"/>
    <property type="project" value="UniProtKB-UniRule"/>
</dbReference>
<keyword evidence="6 9" id="KW-0786">Thiamine pyrophosphate</keyword>
<dbReference type="EMBL" id="VUMV01000001">
    <property type="protein sequence ID" value="MST80935.1"/>
    <property type="molecule type" value="Genomic_DNA"/>
</dbReference>
<proteinExistence type="inferred from homology"/>
<dbReference type="InterPro" id="IPR045229">
    <property type="entry name" value="TPP_enz"/>
</dbReference>
<evidence type="ECO:0000256" key="7">
    <source>
        <dbReference type="ARBA" id="ARBA00023304"/>
    </source>
</evidence>
<comment type="pathway">
    <text evidence="1 9">Amino-acid biosynthesis; L-isoleucine biosynthesis; L-isoleucine from 2-oxobutanoate: step 1/4.</text>
</comment>
<dbReference type="GO" id="GO:0050660">
    <property type="term" value="F:flavin adenine dinucleotide binding"/>
    <property type="evidence" value="ECO:0007669"/>
    <property type="project" value="InterPro"/>
</dbReference>
<dbReference type="GO" id="GO:0003984">
    <property type="term" value="F:acetolactate synthase activity"/>
    <property type="evidence" value="ECO:0007669"/>
    <property type="project" value="UniProtKB-EC"/>
</dbReference>
<evidence type="ECO:0000256" key="5">
    <source>
        <dbReference type="ARBA" id="ARBA00022605"/>
    </source>
</evidence>
<evidence type="ECO:0000256" key="9">
    <source>
        <dbReference type="RuleBase" id="RU003591"/>
    </source>
</evidence>
<dbReference type="Gene3D" id="3.40.50.970">
    <property type="match status" value="2"/>
</dbReference>
<comment type="cofactor">
    <cofactor evidence="9">
        <name>Mg(2+)</name>
        <dbReference type="ChEBI" id="CHEBI:18420"/>
    </cofactor>
    <text evidence="9">Binds 1 Mg(2+) ion per subunit.</text>
</comment>
<evidence type="ECO:0000259" key="12">
    <source>
        <dbReference type="Pfam" id="PF02776"/>
    </source>
</evidence>
<evidence type="ECO:0000256" key="8">
    <source>
        <dbReference type="ARBA" id="ARBA00048670"/>
    </source>
</evidence>
<keyword evidence="7 9" id="KW-0100">Branched-chain amino acid biosynthesis</keyword>
<dbReference type="FunFam" id="3.40.50.1220:FF:000008">
    <property type="entry name" value="Acetolactate synthase"/>
    <property type="match status" value="1"/>
</dbReference>
<dbReference type="SUPFAM" id="SSF52518">
    <property type="entry name" value="Thiamin diphosphate-binding fold (THDP-binding)"/>
    <property type="match status" value="2"/>
</dbReference>
<evidence type="ECO:0000313" key="13">
    <source>
        <dbReference type="EMBL" id="MST80935.1"/>
    </source>
</evidence>
<keyword evidence="9 13" id="KW-0808">Transferase</keyword>
<dbReference type="UniPathway" id="UPA00047">
    <property type="reaction ID" value="UER00055"/>
</dbReference>
<evidence type="ECO:0000256" key="2">
    <source>
        <dbReference type="ARBA" id="ARBA00005025"/>
    </source>
</evidence>
<dbReference type="PANTHER" id="PTHR18968">
    <property type="entry name" value="THIAMINE PYROPHOSPHATE ENZYMES"/>
    <property type="match status" value="1"/>
</dbReference>
<reference evidence="13 14" key="1">
    <citation type="submission" date="2019-08" db="EMBL/GenBank/DDBJ databases">
        <title>In-depth cultivation of the pig gut microbiome towards novel bacterial diversity and tailored functional studies.</title>
        <authorList>
            <person name="Wylensek D."/>
            <person name="Hitch T.C.A."/>
            <person name="Clavel T."/>
        </authorList>
    </citation>
    <scope>NUCLEOTIDE SEQUENCE [LARGE SCALE GENOMIC DNA]</scope>
    <source>
        <strain evidence="13 14">Oil+RF-744-WCA-WT-13</strain>
    </source>
</reference>
<comment type="cofactor">
    <cofactor evidence="9">
        <name>thiamine diphosphate</name>
        <dbReference type="ChEBI" id="CHEBI:58937"/>
    </cofactor>
    <text evidence="9">Binds 1 thiamine pyrophosphate per subunit.</text>
</comment>
<evidence type="ECO:0000259" key="11">
    <source>
        <dbReference type="Pfam" id="PF02775"/>
    </source>
</evidence>
<protein>
    <recommendedName>
        <fullName evidence="4 9">Acetolactate synthase</fullName>
        <ecNumber evidence="4 9">2.2.1.6</ecNumber>
    </recommendedName>
</protein>
<dbReference type="NCBIfam" id="TIGR00118">
    <property type="entry name" value="acolac_lg"/>
    <property type="match status" value="1"/>
</dbReference>
<dbReference type="GO" id="GO:0009097">
    <property type="term" value="P:isoleucine biosynthetic process"/>
    <property type="evidence" value="ECO:0007669"/>
    <property type="project" value="UniProtKB-UniPathway"/>
</dbReference>
<comment type="pathway">
    <text evidence="2 9">Amino-acid biosynthesis; L-valine biosynthesis; L-valine from pyruvate: step 1/4.</text>
</comment>
<dbReference type="CDD" id="cd07035">
    <property type="entry name" value="TPP_PYR_POX_like"/>
    <property type="match status" value="1"/>
</dbReference>
<dbReference type="InterPro" id="IPR011766">
    <property type="entry name" value="TPP_enzyme_TPP-bd"/>
</dbReference>
<dbReference type="GO" id="GO:0000287">
    <property type="term" value="F:magnesium ion binding"/>
    <property type="evidence" value="ECO:0007669"/>
    <property type="project" value="UniProtKB-UniRule"/>
</dbReference>
<evidence type="ECO:0000256" key="3">
    <source>
        <dbReference type="ARBA" id="ARBA00007812"/>
    </source>
</evidence>
<keyword evidence="14" id="KW-1185">Reference proteome</keyword>
<dbReference type="Pfam" id="PF00205">
    <property type="entry name" value="TPP_enzyme_M"/>
    <property type="match status" value="1"/>
</dbReference>
<dbReference type="InterPro" id="IPR029035">
    <property type="entry name" value="DHS-like_NAD/FAD-binding_dom"/>
</dbReference>
<accession>A0A7X2TMX9</accession>